<dbReference type="InterPro" id="IPR027417">
    <property type="entry name" value="P-loop_NTPase"/>
</dbReference>
<dbReference type="Gene3D" id="3.40.50.300">
    <property type="entry name" value="P-loop containing nucleotide triphosphate hydrolases"/>
    <property type="match status" value="2"/>
</dbReference>
<evidence type="ECO:0000256" key="3">
    <source>
        <dbReference type="ARBA" id="ARBA00022448"/>
    </source>
</evidence>
<dbReference type="PROSITE" id="PS50929">
    <property type="entry name" value="ABC_TM1F"/>
    <property type="match status" value="2"/>
</dbReference>
<feature type="region of interest" description="Disordered" evidence="10">
    <location>
        <begin position="457"/>
        <end position="476"/>
    </location>
</feature>
<keyword evidence="4 11" id="KW-0812">Transmembrane</keyword>
<dbReference type="SUPFAM" id="SSF52540">
    <property type="entry name" value="P-loop containing nucleoside triphosphate hydrolases"/>
    <property type="match status" value="3"/>
</dbReference>
<evidence type="ECO:0000256" key="8">
    <source>
        <dbReference type="ARBA" id="ARBA00022989"/>
    </source>
</evidence>
<dbReference type="OrthoDB" id="6500128at2759"/>
<evidence type="ECO:0000256" key="10">
    <source>
        <dbReference type="SAM" id="MobiDB-lite"/>
    </source>
</evidence>
<feature type="transmembrane region" description="Helical" evidence="11">
    <location>
        <begin position="779"/>
        <end position="799"/>
    </location>
</feature>
<dbReference type="Proteomes" id="UP000235672">
    <property type="component" value="Unassembled WGS sequence"/>
</dbReference>
<dbReference type="STRING" id="1745343.A0A2J6QFI4"/>
<feature type="transmembrane region" description="Helical" evidence="11">
    <location>
        <begin position="967"/>
        <end position="987"/>
    </location>
</feature>
<dbReference type="InterPro" id="IPR039421">
    <property type="entry name" value="Type_1_exporter"/>
</dbReference>
<dbReference type="InterPro" id="IPR017871">
    <property type="entry name" value="ABC_transporter-like_CS"/>
</dbReference>
<dbReference type="FunFam" id="1.20.1560.10:FF:000057">
    <property type="entry name" value="ABC multidrug transporter SitT"/>
    <property type="match status" value="1"/>
</dbReference>
<protein>
    <recommendedName>
        <fullName evidence="16">P-loop containing nucleoside triphosphate hydrolase protein</fullName>
    </recommendedName>
</protein>
<evidence type="ECO:0000256" key="6">
    <source>
        <dbReference type="ARBA" id="ARBA00022741"/>
    </source>
</evidence>
<feature type="compositionally biased region" description="Basic and acidic residues" evidence="10">
    <location>
        <begin position="457"/>
        <end position="471"/>
    </location>
</feature>
<dbReference type="InterPro" id="IPR003439">
    <property type="entry name" value="ABC_transporter-like_ATP-bd"/>
</dbReference>
<keyword evidence="8 11" id="KW-1133">Transmembrane helix</keyword>
<evidence type="ECO:0000259" key="12">
    <source>
        <dbReference type="PROSITE" id="PS50893"/>
    </source>
</evidence>
<dbReference type="PANTHER" id="PTHR43394:SF11">
    <property type="entry name" value="ATP-BINDING CASSETTE TRANSPORTER"/>
    <property type="match status" value="1"/>
</dbReference>
<feature type="transmembrane region" description="Helical" evidence="11">
    <location>
        <begin position="291"/>
        <end position="314"/>
    </location>
</feature>
<evidence type="ECO:0000256" key="7">
    <source>
        <dbReference type="ARBA" id="ARBA00022840"/>
    </source>
</evidence>
<evidence type="ECO:0008006" key="16">
    <source>
        <dbReference type="Google" id="ProtNLM"/>
    </source>
</evidence>
<dbReference type="AlphaFoldDB" id="A0A2J6QFI4"/>
<evidence type="ECO:0000256" key="5">
    <source>
        <dbReference type="ARBA" id="ARBA00022737"/>
    </source>
</evidence>
<dbReference type="Gene3D" id="1.20.1560.10">
    <property type="entry name" value="ABC transporter type 1, transmembrane domain"/>
    <property type="match status" value="1"/>
</dbReference>
<dbReference type="CDD" id="cd18577">
    <property type="entry name" value="ABC_6TM_Pgp_ABCB1_D1_like"/>
    <property type="match status" value="1"/>
</dbReference>
<dbReference type="PROSITE" id="PS50893">
    <property type="entry name" value="ABC_TRANSPORTER_2"/>
    <property type="match status" value="1"/>
</dbReference>
<dbReference type="GO" id="GO:0015421">
    <property type="term" value="F:ABC-type oligopeptide transporter activity"/>
    <property type="evidence" value="ECO:0007669"/>
    <property type="project" value="TreeGrafter"/>
</dbReference>
<reference evidence="14 15" key="1">
    <citation type="submission" date="2016-05" db="EMBL/GenBank/DDBJ databases">
        <title>A degradative enzymes factory behind the ericoid mycorrhizal symbiosis.</title>
        <authorList>
            <consortium name="DOE Joint Genome Institute"/>
            <person name="Martino E."/>
            <person name="Morin E."/>
            <person name="Grelet G."/>
            <person name="Kuo A."/>
            <person name="Kohler A."/>
            <person name="Daghino S."/>
            <person name="Barry K."/>
            <person name="Choi C."/>
            <person name="Cichocki N."/>
            <person name="Clum A."/>
            <person name="Copeland A."/>
            <person name="Hainaut M."/>
            <person name="Haridas S."/>
            <person name="Labutti K."/>
            <person name="Lindquist E."/>
            <person name="Lipzen A."/>
            <person name="Khouja H.-R."/>
            <person name="Murat C."/>
            <person name="Ohm R."/>
            <person name="Olson A."/>
            <person name="Spatafora J."/>
            <person name="Veneault-Fourrey C."/>
            <person name="Henrissat B."/>
            <person name="Grigoriev I."/>
            <person name="Martin F."/>
            <person name="Perotto S."/>
        </authorList>
    </citation>
    <scope>NUCLEOTIDE SEQUENCE [LARGE SCALE GENOMIC DNA]</scope>
    <source>
        <strain evidence="14 15">UAMH 7357</strain>
    </source>
</reference>
<feature type="transmembrane region" description="Helical" evidence="11">
    <location>
        <begin position="114"/>
        <end position="137"/>
    </location>
</feature>
<evidence type="ECO:0000256" key="1">
    <source>
        <dbReference type="ARBA" id="ARBA00004141"/>
    </source>
</evidence>
<gene>
    <name evidence="14" type="ORF">NA56DRAFT_566206</name>
</gene>
<keyword evidence="9 11" id="KW-0472">Membrane</keyword>
<dbReference type="PANTHER" id="PTHR43394">
    <property type="entry name" value="ATP-DEPENDENT PERMEASE MDL1, MITOCHONDRIAL"/>
    <property type="match status" value="1"/>
</dbReference>
<dbReference type="SUPFAM" id="SSF90123">
    <property type="entry name" value="ABC transporter transmembrane region"/>
    <property type="match status" value="2"/>
</dbReference>
<evidence type="ECO:0000313" key="14">
    <source>
        <dbReference type="EMBL" id="PMD25016.1"/>
    </source>
</evidence>
<feature type="transmembrane region" description="Helical" evidence="11">
    <location>
        <begin position="213"/>
        <end position="234"/>
    </location>
</feature>
<feature type="region of interest" description="Disordered" evidence="10">
    <location>
        <begin position="1"/>
        <end position="36"/>
    </location>
</feature>
<evidence type="ECO:0000256" key="11">
    <source>
        <dbReference type="SAM" id="Phobius"/>
    </source>
</evidence>
<feature type="transmembrane region" description="Helical" evidence="11">
    <location>
        <begin position="999"/>
        <end position="1021"/>
    </location>
</feature>
<accession>A0A2J6QFI4</accession>
<feature type="domain" description="ABC transmembrane type-1" evidence="13">
    <location>
        <begin position="740"/>
        <end position="1027"/>
    </location>
</feature>
<dbReference type="SMART" id="SM00382">
    <property type="entry name" value="AAA"/>
    <property type="match status" value="1"/>
</dbReference>
<dbReference type="GO" id="GO:0005743">
    <property type="term" value="C:mitochondrial inner membrane"/>
    <property type="evidence" value="ECO:0007669"/>
    <property type="project" value="TreeGrafter"/>
</dbReference>
<comment type="subcellular location">
    <subcellularLocation>
        <location evidence="1">Membrane</location>
        <topology evidence="1">Multi-pass membrane protein</topology>
    </subcellularLocation>
</comment>
<evidence type="ECO:0000256" key="9">
    <source>
        <dbReference type="ARBA" id="ARBA00023136"/>
    </source>
</evidence>
<organism evidence="14 15">
    <name type="scientific">Hyaloscypha hepaticicola</name>
    <dbReference type="NCBI Taxonomy" id="2082293"/>
    <lineage>
        <taxon>Eukaryota</taxon>
        <taxon>Fungi</taxon>
        <taxon>Dikarya</taxon>
        <taxon>Ascomycota</taxon>
        <taxon>Pezizomycotina</taxon>
        <taxon>Leotiomycetes</taxon>
        <taxon>Helotiales</taxon>
        <taxon>Hyaloscyphaceae</taxon>
        <taxon>Hyaloscypha</taxon>
    </lineage>
</organism>
<evidence type="ECO:0000256" key="2">
    <source>
        <dbReference type="ARBA" id="ARBA00007577"/>
    </source>
</evidence>
<feature type="transmembrane region" description="Helical" evidence="11">
    <location>
        <begin position="860"/>
        <end position="879"/>
    </location>
</feature>
<evidence type="ECO:0000313" key="15">
    <source>
        <dbReference type="Proteomes" id="UP000235672"/>
    </source>
</evidence>
<keyword evidence="5" id="KW-0677">Repeat</keyword>
<sequence>MEKAPVQTDAPIVTKDDVSHVPSQQDDDPKPDYSSKATTKTKFTDYLRIFTYSTWSDRVILGLACFAEIGTGITLPLMNIIFGRLVGSFSNFKDPNSPAAKANFLTNLNHQTLYIVYLFIGRCALSYLAMLAFRVVALRISARLRLQYLKSLFSLSISTLDTLPSGQASNTLTNTANVLQIGISEKLGIFLQFTALMIAAVIIAFTYSWSLTLVTSSLLIFIGTVYGIIIPIVVKLNKEVEHADEKASSIAGEVLGSIRMIVACGAEGRVARKYSGWIQESLRRGLRLSPLIGIQFAPLFFALYSTMALCFWYGFKLYIRQDIDSLSTIVIVLMSVMMLTFSLTQTAAPIMAATKAASAAADFFAVIDAPKPIITGLKDPEVSATEDITFDSVDFAYPSRPHVKVLDDLSLKFERGKITAIVGASGSGKSTIVGLLERWYDLDLEKRYKLPKSAIKDKKTANDKDEDKQNIPDEETQAPVDLGGKILIGDKNLDDLDLKWWRSQIGLVQQEPFIFNSTIYQNVEYGLIGTELENESDEAKRKLVEDACKEAFADEFIVKLPLKYDTQVGDAGIKLSGGQRQRLAIARSIIKRPKILILDEATSSIDVRGERVVQAALDKVSEGRTTITIAHRLSTIKKADRIIVLRKGKLVEQGTHENLLANEDGVYWALVNAQKISMGEDFAGESDLIESATEPLHRNMSSASGEANSADEEVAYKPKGFFGSFGFLLVEQSGNWPWYLLLCAGCAGAASCYPLQSWIFAQLLTVIIAPIDQLAHLSAHWALMFFILGLGAGVAYFTLGWSSTTISTHISCTYRQQYFESILDKQIPFFDHEDNSSGTLTARVANDPTQLQQMLGINMALVYTALISLVGCIIIAFIFGWKLTVLTVFVAMPIILAAGFFRVRYEIQFESLNQAVFAESSKFAAESIGAFRTVSSLTLEDMICRRYESLLQGHVNAAFHKARYTSLIFAASDSVQFLTMALAFWYGGQLLANGHYTPLHFFVVYMAVINGAEGAGSLLSFGPNMAQASAAANRILSFRSRHKTASKTPLEIQDTEGGVSIELRDLWFKYPTRDIPIFTGLNLTIERGQFAALVGSSGCGKTSIVSLLERYSKSDPALSTTY</sequence>
<feature type="transmembrane region" description="Helical" evidence="11">
    <location>
        <begin position="187"/>
        <end position="207"/>
    </location>
</feature>
<name>A0A2J6QFI4_9HELO</name>
<dbReference type="GO" id="GO:0016887">
    <property type="term" value="F:ATP hydrolysis activity"/>
    <property type="evidence" value="ECO:0007669"/>
    <property type="project" value="InterPro"/>
</dbReference>
<keyword evidence="7" id="KW-0067">ATP-binding</keyword>
<keyword evidence="15" id="KW-1185">Reference proteome</keyword>
<keyword evidence="6" id="KW-0547">Nucleotide-binding</keyword>
<evidence type="ECO:0000256" key="4">
    <source>
        <dbReference type="ARBA" id="ARBA00022692"/>
    </source>
</evidence>
<dbReference type="PROSITE" id="PS00211">
    <property type="entry name" value="ABC_TRANSPORTER_1"/>
    <property type="match status" value="1"/>
</dbReference>
<feature type="transmembrane region" description="Helical" evidence="11">
    <location>
        <begin position="59"/>
        <end position="82"/>
    </location>
</feature>
<dbReference type="Pfam" id="PF00005">
    <property type="entry name" value="ABC_tran"/>
    <property type="match status" value="2"/>
</dbReference>
<dbReference type="EMBL" id="KZ613471">
    <property type="protein sequence ID" value="PMD25016.1"/>
    <property type="molecule type" value="Genomic_DNA"/>
</dbReference>
<feature type="domain" description="ABC transporter" evidence="12">
    <location>
        <begin position="388"/>
        <end position="672"/>
    </location>
</feature>
<dbReference type="CDD" id="cd18578">
    <property type="entry name" value="ABC_6TM_Pgp_ABCB1_D2_like"/>
    <property type="match status" value="1"/>
</dbReference>
<dbReference type="Pfam" id="PF00664">
    <property type="entry name" value="ABC_membrane"/>
    <property type="match status" value="2"/>
</dbReference>
<feature type="transmembrane region" description="Helical" evidence="11">
    <location>
        <begin position="326"/>
        <end position="344"/>
    </location>
</feature>
<dbReference type="GO" id="GO:0005524">
    <property type="term" value="F:ATP binding"/>
    <property type="evidence" value="ECO:0007669"/>
    <property type="project" value="UniProtKB-KW"/>
</dbReference>
<dbReference type="InterPro" id="IPR003593">
    <property type="entry name" value="AAA+_ATPase"/>
</dbReference>
<keyword evidence="3" id="KW-0813">Transport</keyword>
<comment type="similarity">
    <text evidence="2">Belongs to the ABC transporter superfamily. ABCB family. Multidrug resistance exporter (TC 3.A.1.201) subfamily.</text>
</comment>
<evidence type="ECO:0000259" key="13">
    <source>
        <dbReference type="PROSITE" id="PS50929"/>
    </source>
</evidence>
<dbReference type="GO" id="GO:0090374">
    <property type="term" value="P:oligopeptide export from mitochondrion"/>
    <property type="evidence" value="ECO:0007669"/>
    <property type="project" value="TreeGrafter"/>
</dbReference>
<dbReference type="InterPro" id="IPR036640">
    <property type="entry name" value="ABC1_TM_sf"/>
</dbReference>
<dbReference type="InterPro" id="IPR011527">
    <property type="entry name" value="ABC1_TM_dom"/>
</dbReference>
<feature type="domain" description="ABC transmembrane type-1" evidence="13">
    <location>
        <begin position="63"/>
        <end position="355"/>
    </location>
</feature>
<feature type="transmembrane region" description="Helical" evidence="11">
    <location>
        <begin position="885"/>
        <end position="903"/>
    </location>
</feature>
<proteinExistence type="inferred from homology"/>